<dbReference type="SUPFAM" id="SSF88713">
    <property type="entry name" value="Glycoside hydrolase/deacetylase"/>
    <property type="match status" value="1"/>
</dbReference>
<dbReference type="PANTHER" id="PTHR46017">
    <property type="entry name" value="ALPHA-MANNOSIDASE 2C1"/>
    <property type="match status" value="1"/>
</dbReference>
<protein>
    <submittedName>
        <fullName evidence="6">Alpha-mannosidase</fullName>
    </submittedName>
</protein>
<dbReference type="SUPFAM" id="SSF88688">
    <property type="entry name" value="Families 57/38 glycoside transferase middle domain"/>
    <property type="match status" value="1"/>
</dbReference>
<reference evidence="6 7" key="1">
    <citation type="submission" date="2018-07" db="EMBL/GenBank/DDBJ databases">
        <title>Genomic Encyclopedia of Type Strains, Phase III (KMG-III): the genomes of soil and plant-associated and newly described type strains.</title>
        <authorList>
            <person name="Whitman W."/>
        </authorList>
    </citation>
    <scope>NUCLEOTIDE SEQUENCE [LARGE SCALE GENOMIC DNA]</scope>
    <source>
        <strain evidence="6 7">CECT 8236</strain>
    </source>
</reference>
<dbReference type="InterPro" id="IPR000602">
    <property type="entry name" value="Glyco_hydro_38_N"/>
</dbReference>
<gene>
    <name evidence="6" type="ORF">DFP95_102383</name>
</gene>
<comment type="caution">
    <text evidence="6">The sequence shown here is derived from an EMBL/GenBank/DDBJ whole genome shotgun (WGS) entry which is preliminary data.</text>
</comment>
<keyword evidence="2" id="KW-0479">Metal-binding</keyword>
<feature type="domain" description="Glycoside hydrolase family 38 central" evidence="5">
    <location>
        <begin position="299"/>
        <end position="372"/>
    </location>
</feature>
<dbReference type="InterPro" id="IPR037094">
    <property type="entry name" value="Glyco_hydro_38_cen_sf"/>
</dbReference>
<evidence type="ECO:0000256" key="4">
    <source>
        <dbReference type="ARBA" id="ARBA00023295"/>
    </source>
</evidence>
<dbReference type="GO" id="GO:0006013">
    <property type="term" value="P:mannose metabolic process"/>
    <property type="evidence" value="ECO:0007669"/>
    <property type="project" value="InterPro"/>
</dbReference>
<dbReference type="InterPro" id="IPR041147">
    <property type="entry name" value="GH38_C"/>
</dbReference>
<dbReference type="Proteomes" id="UP000256869">
    <property type="component" value="Unassembled WGS sequence"/>
</dbReference>
<dbReference type="SMART" id="SM00872">
    <property type="entry name" value="Alpha-mann_mid"/>
    <property type="match status" value="1"/>
</dbReference>
<keyword evidence="4" id="KW-0326">Glycosidase</keyword>
<dbReference type="Gene3D" id="2.60.40.2210">
    <property type="match status" value="1"/>
</dbReference>
<evidence type="ECO:0000313" key="7">
    <source>
        <dbReference type="Proteomes" id="UP000256869"/>
    </source>
</evidence>
<dbReference type="GO" id="GO:0009313">
    <property type="term" value="P:oligosaccharide catabolic process"/>
    <property type="evidence" value="ECO:0007669"/>
    <property type="project" value="TreeGrafter"/>
</dbReference>
<evidence type="ECO:0000313" key="6">
    <source>
        <dbReference type="EMBL" id="RED64961.1"/>
    </source>
</evidence>
<dbReference type="GO" id="GO:0046872">
    <property type="term" value="F:metal ion binding"/>
    <property type="evidence" value="ECO:0007669"/>
    <property type="project" value="UniProtKB-KW"/>
</dbReference>
<dbReference type="Gene3D" id="1.20.1270.50">
    <property type="entry name" value="Glycoside hydrolase family 38, central domain"/>
    <property type="match status" value="1"/>
</dbReference>
<dbReference type="Pfam" id="PF17677">
    <property type="entry name" value="Glyco_hydro38C2"/>
    <property type="match status" value="1"/>
</dbReference>
<dbReference type="Gene3D" id="3.20.110.10">
    <property type="entry name" value="Glycoside hydrolase 38, N terminal domain"/>
    <property type="match status" value="1"/>
</dbReference>
<dbReference type="CDD" id="cd10814">
    <property type="entry name" value="GH38N_AMII_SpGH38_like"/>
    <property type="match status" value="1"/>
</dbReference>
<proteinExistence type="inferred from homology"/>
<sequence>MSTPKRVIHVISHTHWDREWYMPYEAHHVKLIQTMDVLLDTFESDPDFRSFYLDGQTIVLEDYLQVYPEKRELLQRLCKEEKISAGPWYVLQDEFLTSSEANVRNLQIGHRDAAGFGPVSKLGYFPDSFGNMGQAPQLLKQAGINNAVFGRGVKATGFNNQVGEDSNLESPFSELMWESPDGSRVLGILFANWYNNGMEIPVDPAEAKLYWDHRIDSANRYASTQHLLLMNGCDHQPVQTNLSEALRVARELYPEHEFIHSNFDDYINDVFASLPPKLSVTRGELRGQKTDGWFSLVNTASARVPIKQLNQRNQTLLEKIAEPLATFASGEGKPYPHALLQYSWKTLMQNHPHDSICGCSVDEVYREMEIRFAKSMEVAKAIVQESAKYLSDRVDTSGFEELSRDATPFVVFNSSGYEGSSVVTVEVEWSRRYFKQSENPVQVAEEVRLRTHADGFLVNHLGARIDFVAEDLGVRFGYDLPDDKFRQPYMARALKLTFETGELPAMGYATFAWIPDATRARGQDRDSGNSLIVGPSALENAYLRVTVEQDGGIAVLDKASGQLFEGMGHYENVGDIGNEYIFRQPDGDLPITTRGNPALVRIVEDTPSRATIEIVQSMEIPLSADELLEREVRTMVSILERKSGRSKSLVTLSLVTRISLERLGRSVRVQVSFDNPAQDHRIRVLYPTGVQASTHFADSIFEVAERQNVPSAEWRNPSYCHHMQAFVDVHEDGRGLTVAGKGLNEYEVLQDGNNTIAVTLLRSVGELGDWGVFPTPEAQCLGRHFGEWTIVPHGGHDRIAAYREAHRFAVPVTPCQTGLHAGTLPPRYEFIRWDGDGVLFSSLKTNEQRGDWMARWYNVTGASSVIRLHTANVAEAYLSNILEDETSIEYEAISRATVTASEAKSSKVTPIGAYEILTVGLKK</sequence>
<evidence type="ECO:0000256" key="2">
    <source>
        <dbReference type="ARBA" id="ARBA00022723"/>
    </source>
</evidence>
<dbReference type="RefSeq" id="WP_115991703.1">
    <property type="nucleotide sequence ID" value="NZ_QRDY01000002.1"/>
</dbReference>
<evidence type="ECO:0000259" key="5">
    <source>
        <dbReference type="SMART" id="SM00872"/>
    </source>
</evidence>
<evidence type="ECO:0000256" key="3">
    <source>
        <dbReference type="ARBA" id="ARBA00022801"/>
    </source>
</evidence>
<comment type="similarity">
    <text evidence="1">Belongs to the glycosyl hydrolase 38 family.</text>
</comment>
<dbReference type="Pfam" id="PF18438">
    <property type="entry name" value="Glyco_hydro_38"/>
    <property type="match status" value="1"/>
</dbReference>
<dbReference type="InterPro" id="IPR015341">
    <property type="entry name" value="Glyco_hydro_38_cen"/>
</dbReference>
<dbReference type="Pfam" id="PF09261">
    <property type="entry name" value="Alpha-mann_mid"/>
    <property type="match status" value="1"/>
</dbReference>
<name>A0A3D9IT51_9BACL</name>
<accession>A0A3D9IT51</accession>
<dbReference type="AlphaFoldDB" id="A0A3D9IT51"/>
<dbReference type="GO" id="GO:0004559">
    <property type="term" value="F:alpha-mannosidase activity"/>
    <property type="evidence" value="ECO:0007669"/>
    <property type="project" value="InterPro"/>
</dbReference>
<dbReference type="GO" id="GO:0030246">
    <property type="term" value="F:carbohydrate binding"/>
    <property type="evidence" value="ECO:0007669"/>
    <property type="project" value="InterPro"/>
</dbReference>
<dbReference type="Pfam" id="PF07748">
    <property type="entry name" value="Glyco_hydro_38C"/>
    <property type="match status" value="1"/>
</dbReference>
<dbReference type="PANTHER" id="PTHR46017:SF2">
    <property type="entry name" value="MANNOSYLGLYCERATE HYDROLASE"/>
    <property type="match status" value="1"/>
</dbReference>
<dbReference type="InterPro" id="IPR011330">
    <property type="entry name" value="Glyco_hydro/deAcase_b/a-brl"/>
</dbReference>
<dbReference type="Pfam" id="PF01074">
    <property type="entry name" value="Glyco_hydro_38N"/>
    <property type="match status" value="1"/>
</dbReference>
<dbReference type="InterPro" id="IPR027291">
    <property type="entry name" value="Glyco_hydro_38_N_sf"/>
</dbReference>
<keyword evidence="3" id="KW-0378">Hydrolase</keyword>
<dbReference type="InterPro" id="IPR028995">
    <property type="entry name" value="Glyco_hydro_57/38_cen_sf"/>
</dbReference>
<evidence type="ECO:0000256" key="1">
    <source>
        <dbReference type="ARBA" id="ARBA00009792"/>
    </source>
</evidence>
<keyword evidence="7" id="KW-1185">Reference proteome</keyword>
<dbReference type="InterPro" id="IPR041509">
    <property type="entry name" value="GH38_beta-1"/>
</dbReference>
<dbReference type="InterPro" id="IPR011013">
    <property type="entry name" value="Gal_mutarotase_sf_dom"/>
</dbReference>
<dbReference type="SUPFAM" id="SSF74650">
    <property type="entry name" value="Galactose mutarotase-like"/>
    <property type="match status" value="1"/>
</dbReference>
<dbReference type="EMBL" id="QRDY01000002">
    <property type="protein sequence ID" value="RED64961.1"/>
    <property type="molecule type" value="Genomic_DNA"/>
</dbReference>
<dbReference type="Gene3D" id="2.70.98.30">
    <property type="entry name" value="Golgi alpha-mannosidase II, domain 4"/>
    <property type="match status" value="1"/>
</dbReference>
<organism evidence="6 7">
    <name type="scientific">Cohnella lupini</name>
    <dbReference type="NCBI Taxonomy" id="1294267"/>
    <lineage>
        <taxon>Bacteria</taxon>
        <taxon>Bacillati</taxon>
        <taxon>Bacillota</taxon>
        <taxon>Bacilli</taxon>
        <taxon>Bacillales</taxon>
        <taxon>Paenibacillaceae</taxon>
        <taxon>Cohnella</taxon>
    </lineage>
</organism>
<dbReference type="InterPro" id="IPR011682">
    <property type="entry name" value="Glyco_hydro_38_C"/>
</dbReference>
<dbReference type="OrthoDB" id="9764050at2"/>